<accession>A0AAW1TB89</accession>
<comment type="similarity">
    <text evidence="2">Belongs to the ADIPOR family.</text>
</comment>
<keyword evidence="9" id="KW-1185">Reference proteome</keyword>
<comment type="caution">
    <text evidence="8">The sequence shown here is derived from an EMBL/GenBank/DDBJ whole genome shotgun (WGS) entry which is preliminary data.</text>
</comment>
<feature type="region of interest" description="Disordered" evidence="6">
    <location>
        <begin position="1"/>
        <end position="20"/>
    </location>
</feature>
<dbReference type="AlphaFoldDB" id="A0AAW1TB89"/>
<keyword evidence="4 7" id="KW-1133">Transmembrane helix</keyword>
<dbReference type="Pfam" id="PF03006">
    <property type="entry name" value="HlyIII"/>
    <property type="match status" value="1"/>
</dbReference>
<evidence type="ECO:0000256" key="5">
    <source>
        <dbReference type="ARBA" id="ARBA00023136"/>
    </source>
</evidence>
<comment type="subcellular location">
    <subcellularLocation>
        <location evidence="1">Membrane</location>
        <topology evidence="1">Multi-pass membrane protein</topology>
    </subcellularLocation>
</comment>
<dbReference type="EMBL" id="JALJOV010000130">
    <property type="protein sequence ID" value="KAK9866830.1"/>
    <property type="molecule type" value="Genomic_DNA"/>
</dbReference>
<keyword evidence="5 7" id="KW-0472">Membrane</keyword>
<evidence type="ECO:0000256" key="4">
    <source>
        <dbReference type="ARBA" id="ARBA00022989"/>
    </source>
</evidence>
<dbReference type="PANTHER" id="PTHR20855">
    <property type="entry name" value="ADIPOR/PROGESTIN RECEPTOR-RELATED"/>
    <property type="match status" value="1"/>
</dbReference>
<sequence length="295" mass="33892">MVDAYSTQAQQAVRGASRDVPRRVRSRLKRALAPLSVADDAPIYLRDNQFIRDYYRVNFSTKDTWRSLFRIHNETGNIWSHLVGFLIFAWLTLHALLARPAPLALAQLKLTELEQNLQQHDCSLGDLWQPGRPHFNFGKEPEEASKCLENRLNQQFGNSKHIGKLMWRLDYAGITILIVTSFFPPVYYGFMCRPFWRNVYLGITTVVGLATVWTTLSSRFQQEAWRPFRAGLFSVVGGWGFIPITHGWFIGHEHLPIKQMLLLDVIMGFIYLGGAAIYAAQIPESRLVRDPVQSW</sequence>
<gene>
    <name evidence="8" type="ORF">WJX84_000922</name>
</gene>
<evidence type="ECO:0000313" key="9">
    <source>
        <dbReference type="Proteomes" id="UP001485043"/>
    </source>
</evidence>
<feature type="transmembrane region" description="Helical" evidence="7">
    <location>
        <begin position="261"/>
        <end position="280"/>
    </location>
</feature>
<evidence type="ECO:0000256" key="6">
    <source>
        <dbReference type="SAM" id="MobiDB-lite"/>
    </source>
</evidence>
<evidence type="ECO:0000256" key="7">
    <source>
        <dbReference type="SAM" id="Phobius"/>
    </source>
</evidence>
<evidence type="ECO:0000313" key="8">
    <source>
        <dbReference type="EMBL" id="KAK9866830.1"/>
    </source>
</evidence>
<protein>
    <submittedName>
        <fullName evidence="8">Uncharacterized protein</fullName>
    </submittedName>
</protein>
<dbReference type="InterPro" id="IPR004254">
    <property type="entry name" value="AdipoR/HlyIII-related"/>
</dbReference>
<evidence type="ECO:0000256" key="2">
    <source>
        <dbReference type="ARBA" id="ARBA00007018"/>
    </source>
</evidence>
<dbReference type="PANTHER" id="PTHR20855:SF52">
    <property type="entry name" value="ADIPONECTIN RECEPTOR PROTEIN"/>
    <property type="match status" value="1"/>
</dbReference>
<evidence type="ECO:0000256" key="3">
    <source>
        <dbReference type="ARBA" id="ARBA00022692"/>
    </source>
</evidence>
<keyword evidence="3 7" id="KW-0812">Transmembrane</keyword>
<feature type="compositionally biased region" description="Polar residues" evidence="6">
    <location>
        <begin position="1"/>
        <end position="11"/>
    </location>
</feature>
<dbReference type="Proteomes" id="UP001485043">
    <property type="component" value="Unassembled WGS sequence"/>
</dbReference>
<dbReference type="GO" id="GO:0038023">
    <property type="term" value="F:signaling receptor activity"/>
    <property type="evidence" value="ECO:0007669"/>
    <property type="project" value="TreeGrafter"/>
</dbReference>
<organism evidence="8 9">
    <name type="scientific">Apatococcus fuscideae</name>
    <dbReference type="NCBI Taxonomy" id="2026836"/>
    <lineage>
        <taxon>Eukaryota</taxon>
        <taxon>Viridiplantae</taxon>
        <taxon>Chlorophyta</taxon>
        <taxon>core chlorophytes</taxon>
        <taxon>Trebouxiophyceae</taxon>
        <taxon>Chlorellales</taxon>
        <taxon>Chlorellaceae</taxon>
        <taxon>Apatococcus</taxon>
    </lineage>
</organism>
<name>A0AAW1TB89_9CHLO</name>
<feature type="transmembrane region" description="Helical" evidence="7">
    <location>
        <begin position="228"/>
        <end position="249"/>
    </location>
</feature>
<feature type="transmembrane region" description="Helical" evidence="7">
    <location>
        <begin position="199"/>
        <end position="216"/>
    </location>
</feature>
<evidence type="ECO:0000256" key="1">
    <source>
        <dbReference type="ARBA" id="ARBA00004141"/>
    </source>
</evidence>
<reference evidence="8 9" key="1">
    <citation type="journal article" date="2024" name="Nat. Commun.">
        <title>Phylogenomics reveals the evolutionary origins of lichenization in chlorophyte algae.</title>
        <authorList>
            <person name="Puginier C."/>
            <person name="Libourel C."/>
            <person name="Otte J."/>
            <person name="Skaloud P."/>
            <person name="Haon M."/>
            <person name="Grisel S."/>
            <person name="Petersen M."/>
            <person name="Berrin J.G."/>
            <person name="Delaux P.M."/>
            <person name="Dal Grande F."/>
            <person name="Keller J."/>
        </authorList>
    </citation>
    <scope>NUCLEOTIDE SEQUENCE [LARGE SCALE GENOMIC DNA]</scope>
    <source>
        <strain evidence="8 9">SAG 2523</strain>
    </source>
</reference>
<dbReference type="GO" id="GO:0009744">
    <property type="term" value="P:response to sucrose"/>
    <property type="evidence" value="ECO:0007669"/>
    <property type="project" value="UniProtKB-ARBA"/>
</dbReference>
<feature type="transmembrane region" description="Helical" evidence="7">
    <location>
        <begin position="169"/>
        <end position="187"/>
    </location>
</feature>
<proteinExistence type="inferred from homology"/>
<feature type="transmembrane region" description="Helical" evidence="7">
    <location>
        <begin position="78"/>
        <end position="98"/>
    </location>
</feature>
<dbReference type="GO" id="GO:0016020">
    <property type="term" value="C:membrane"/>
    <property type="evidence" value="ECO:0007669"/>
    <property type="project" value="UniProtKB-SubCell"/>
</dbReference>